<feature type="domain" description="UvrD-like helicase ATP-binding" evidence="15">
    <location>
        <begin position="16"/>
        <end position="345"/>
    </location>
</feature>
<dbReference type="InterPro" id="IPR011604">
    <property type="entry name" value="PDDEXK-like_dom_sf"/>
</dbReference>
<dbReference type="PROSITE" id="PS51217">
    <property type="entry name" value="UVRD_HELICASE_CTER"/>
    <property type="match status" value="1"/>
</dbReference>
<evidence type="ECO:0000259" key="15">
    <source>
        <dbReference type="PROSITE" id="PS51198"/>
    </source>
</evidence>
<evidence type="ECO:0000256" key="5">
    <source>
        <dbReference type="ARBA" id="ARBA00022806"/>
    </source>
</evidence>
<keyword evidence="1" id="KW-0540">Nuclease</keyword>
<evidence type="ECO:0000313" key="17">
    <source>
        <dbReference type="EMBL" id="TQM61030.1"/>
    </source>
</evidence>
<dbReference type="OrthoDB" id="4812256at2"/>
<dbReference type="Gene3D" id="3.40.50.300">
    <property type="entry name" value="P-loop containing nucleotide triphosphate hydrolases"/>
    <property type="match status" value="4"/>
</dbReference>
<evidence type="ECO:0000256" key="14">
    <source>
        <dbReference type="PROSITE-ProRule" id="PRU00560"/>
    </source>
</evidence>
<evidence type="ECO:0000256" key="1">
    <source>
        <dbReference type="ARBA" id="ARBA00022722"/>
    </source>
</evidence>
<dbReference type="Pfam" id="PF00580">
    <property type="entry name" value="UvrD-helicase"/>
    <property type="match status" value="1"/>
</dbReference>
<dbReference type="AlphaFoldDB" id="A0A543HRT4"/>
<evidence type="ECO:0000259" key="16">
    <source>
        <dbReference type="PROSITE" id="PS51217"/>
    </source>
</evidence>
<dbReference type="EMBL" id="VFPN01000003">
    <property type="protein sequence ID" value="TQM61030.1"/>
    <property type="molecule type" value="Genomic_DNA"/>
</dbReference>
<protein>
    <recommendedName>
        <fullName evidence="12">DNA 3'-5' helicase</fullName>
        <ecNumber evidence="12">5.6.2.4</ecNumber>
    </recommendedName>
</protein>
<dbReference type="CDD" id="cd17932">
    <property type="entry name" value="DEXQc_UvrD"/>
    <property type="match status" value="1"/>
</dbReference>
<keyword evidence="7 14" id="KW-0067">ATP-binding</keyword>
<evidence type="ECO:0000256" key="10">
    <source>
        <dbReference type="ARBA" id="ARBA00023235"/>
    </source>
</evidence>
<keyword evidence="9" id="KW-0234">DNA repair</keyword>
<dbReference type="PANTHER" id="PTHR11070">
    <property type="entry name" value="UVRD / RECB / PCRA DNA HELICASE FAMILY MEMBER"/>
    <property type="match status" value="1"/>
</dbReference>
<keyword evidence="2 14" id="KW-0547">Nucleotide-binding</keyword>
<dbReference type="Proteomes" id="UP000318331">
    <property type="component" value="Unassembled WGS sequence"/>
</dbReference>
<keyword evidence="3" id="KW-0227">DNA damage</keyword>
<evidence type="ECO:0000256" key="6">
    <source>
        <dbReference type="ARBA" id="ARBA00022839"/>
    </source>
</evidence>
<name>A0A543HRT4_9MICO</name>
<feature type="domain" description="UvrD-like helicase C-terminal" evidence="16">
    <location>
        <begin position="346"/>
        <end position="673"/>
    </location>
</feature>
<evidence type="ECO:0000256" key="9">
    <source>
        <dbReference type="ARBA" id="ARBA00023204"/>
    </source>
</evidence>
<keyword evidence="5 14" id="KW-0347">Helicase</keyword>
<dbReference type="GO" id="GO:0000725">
    <property type="term" value="P:recombinational repair"/>
    <property type="evidence" value="ECO:0007669"/>
    <property type="project" value="TreeGrafter"/>
</dbReference>
<evidence type="ECO:0000256" key="2">
    <source>
        <dbReference type="ARBA" id="ARBA00022741"/>
    </source>
</evidence>
<dbReference type="InterPro" id="IPR038726">
    <property type="entry name" value="PDDEXK_AddAB-type"/>
</dbReference>
<dbReference type="InterPro" id="IPR014016">
    <property type="entry name" value="UvrD-like_ATP-bd"/>
</dbReference>
<dbReference type="InterPro" id="IPR000212">
    <property type="entry name" value="DNA_helicase_UvrD/REP"/>
</dbReference>
<evidence type="ECO:0000256" key="11">
    <source>
        <dbReference type="ARBA" id="ARBA00034617"/>
    </source>
</evidence>
<evidence type="ECO:0000256" key="12">
    <source>
        <dbReference type="ARBA" id="ARBA00034808"/>
    </source>
</evidence>
<gene>
    <name evidence="17" type="ORF">FB466_1957</name>
</gene>
<dbReference type="Pfam" id="PF12705">
    <property type="entry name" value="PDDEXK_1"/>
    <property type="match status" value="1"/>
</dbReference>
<dbReference type="SUPFAM" id="SSF52540">
    <property type="entry name" value="P-loop containing nucleoside triphosphate hydrolases"/>
    <property type="match status" value="1"/>
</dbReference>
<reference evidence="17 18" key="1">
    <citation type="submission" date="2019-06" db="EMBL/GenBank/DDBJ databases">
        <title>Sequencing the genomes of 1000 actinobacteria strains.</title>
        <authorList>
            <person name="Klenk H.-P."/>
        </authorList>
    </citation>
    <scope>NUCLEOTIDE SEQUENCE [LARGE SCALE GENOMIC DNA]</scope>
    <source>
        <strain evidence="17 18">DSM 18031</strain>
    </source>
</reference>
<keyword evidence="6" id="KW-0269">Exonuclease</keyword>
<evidence type="ECO:0000256" key="4">
    <source>
        <dbReference type="ARBA" id="ARBA00022801"/>
    </source>
</evidence>
<dbReference type="PROSITE" id="PS51198">
    <property type="entry name" value="UVRD_HELICASE_ATP_BIND"/>
    <property type="match status" value="1"/>
</dbReference>
<feature type="binding site" evidence="14">
    <location>
        <begin position="37"/>
        <end position="44"/>
    </location>
    <ligand>
        <name>ATP</name>
        <dbReference type="ChEBI" id="CHEBI:30616"/>
    </ligand>
</feature>
<dbReference type="GO" id="GO:0043138">
    <property type="term" value="F:3'-5' DNA helicase activity"/>
    <property type="evidence" value="ECO:0007669"/>
    <property type="project" value="UniProtKB-EC"/>
</dbReference>
<evidence type="ECO:0000256" key="7">
    <source>
        <dbReference type="ARBA" id="ARBA00022840"/>
    </source>
</evidence>
<evidence type="ECO:0000256" key="8">
    <source>
        <dbReference type="ARBA" id="ARBA00023125"/>
    </source>
</evidence>
<dbReference type="GO" id="GO:0004527">
    <property type="term" value="F:exonuclease activity"/>
    <property type="evidence" value="ECO:0007669"/>
    <property type="project" value="UniProtKB-KW"/>
</dbReference>
<sequence>MSISAQEIANALGKPPPTEQQIRVIESDPATPTLVIAGAGSGKTETMANRVLWLVANGMVRPADILGLTFTRKAAGELGERIGQRLDQLAERGLAPARSDDLLDQPTVSTYNSFASAIVSERSLLVGREPDSVIIDESTAWRLARGLVTASNDDRLVGIDRSINRITDTVLQLERSLRENVCTAEDVHRIATEFSGLLDLPISETGSKKTPYSSVVNAVNDVSALHPLVELAEAYSAEKRRRGFMEFSDQVALALEVCRRSPATVADYRARYRIVLLDEYQDTSVVQTWLLAQLFAGHSVMAVGDPHQSIYGWRGASADNLTLFSSQFADGGAQALNLSTSWRNSDRVLAVANALVTPLTQSSRVHVDALSPRPQAPQGTVESIYRETVEEEANEVAGWMVDQLAAGTDESPVSGAIICRSRSVMPLFADALTRHGVPNRILGLGGLLSSPEIIDIVSVLRTIWFTDAGSALIRLLTGPRWRVGIADVAALHAAARWLSAHDWRLAELSEEQKIAQRRSLEPEDSVSLIDALDSVVTATEGHPMLAEFSVAGLERVREAGGVLAAIRQRSGLGIAELVRLIEWELRLDTEVVAVSGFRRGGTDSHRATLSRARRNLDAFSDLVTHFLSVDDQGTLPSFLAWLDHAEQQDSLAARPEAADDNAVQLITAHGSKGLEWDVVAVPRLTDGDFPASSRTGTGWLRFGQLPDELKGDSGSLPQLNWRECATQKEFHDSLAEYKDAGKGHRRDEERRLIYVATTRARKALLLSGSFWAGAKTPRAPSPYLRELAEGGLIPALPESSEHDENPVDAHNAPHIWPGDPLGSRRPIVERAAELVAAASVDGTDTDHIPSDLREDLSLLLRERDRCGTRGMAIPLPQRITASRFKDFVTQPAEVARRMRRPLPQKPFTQTRLGTQFHAWVEERYATPGGTADTLDAELYELDTEPSETVPDEAASSGVHTTFDQLRANFEASEWGDRRPVEVEREIHLPFAGRTLVCKLDAVYGSTVDGEEHFEVVDWKTGRVPRTEQEKKERQLQLALYRIAYARWRGIDPVRVSVALYYVAANEIIRPDTFPSLDELEQLWRDAATGTGSPWLSS</sequence>
<accession>A0A543HRT4</accession>
<dbReference type="RefSeq" id="WP_141918040.1">
    <property type="nucleotide sequence ID" value="NZ_BAAAYS010000016.1"/>
</dbReference>
<comment type="caution">
    <text evidence="17">The sequence shown here is derived from an EMBL/GenBank/DDBJ whole genome shotgun (WGS) entry which is preliminary data.</text>
</comment>
<evidence type="ECO:0000256" key="3">
    <source>
        <dbReference type="ARBA" id="ARBA00022763"/>
    </source>
</evidence>
<dbReference type="GO" id="GO:0003677">
    <property type="term" value="F:DNA binding"/>
    <property type="evidence" value="ECO:0007669"/>
    <property type="project" value="UniProtKB-KW"/>
</dbReference>
<dbReference type="PANTHER" id="PTHR11070:SF55">
    <property type="entry name" value="DNA 3'-5' HELICASE"/>
    <property type="match status" value="1"/>
</dbReference>
<dbReference type="Gene3D" id="1.10.486.10">
    <property type="entry name" value="PCRA, domain 4"/>
    <property type="match status" value="1"/>
</dbReference>
<dbReference type="EC" id="5.6.2.4" evidence="12"/>
<dbReference type="InterPro" id="IPR014017">
    <property type="entry name" value="DNA_helicase_UvrD-like_C"/>
</dbReference>
<dbReference type="GO" id="GO:0005524">
    <property type="term" value="F:ATP binding"/>
    <property type="evidence" value="ECO:0007669"/>
    <property type="project" value="UniProtKB-UniRule"/>
</dbReference>
<dbReference type="Pfam" id="PF13361">
    <property type="entry name" value="UvrD_C"/>
    <property type="match status" value="1"/>
</dbReference>
<keyword evidence="18" id="KW-1185">Reference proteome</keyword>
<keyword evidence="10" id="KW-0413">Isomerase</keyword>
<dbReference type="Gene3D" id="3.90.320.10">
    <property type="match status" value="1"/>
</dbReference>
<comment type="catalytic activity">
    <reaction evidence="13">
        <text>ATP + H2O = ADP + phosphate + H(+)</text>
        <dbReference type="Rhea" id="RHEA:13065"/>
        <dbReference type="ChEBI" id="CHEBI:15377"/>
        <dbReference type="ChEBI" id="CHEBI:15378"/>
        <dbReference type="ChEBI" id="CHEBI:30616"/>
        <dbReference type="ChEBI" id="CHEBI:43474"/>
        <dbReference type="ChEBI" id="CHEBI:456216"/>
        <dbReference type="EC" id="5.6.2.4"/>
    </reaction>
</comment>
<keyword evidence="4 14" id="KW-0378">Hydrolase</keyword>
<evidence type="ECO:0000256" key="13">
    <source>
        <dbReference type="ARBA" id="ARBA00048988"/>
    </source>
</evidence>
<keyword evidence="8" id="KW-0238">DNA-binding</keyword>
<dbReference type="InterPro" id="IPR027417">
    <property type="entry name" value="P-loop_NTPase"/>
</dbReference>
<evidence type="ECO:0000313" key="18">
    <source>
        <dbReference type="Proteomes" id="UP000318331"/>
    </source>
</evidence>
<organism evidence="17 18">
    <name type="scientific">Klugiella xanthotipulae</name>
    <dbReference type="NCBI Taxonomy" id="244735"/>
    <lineage>
        <taxon>Bacteria</taxon>
        <taxon>Bacillati</taxon>
        <taxon>Actinomycetota</taxon>
        <taxon>Actinomycetes</taxon>
        <taxon>Micrococcales</taxon>
        <taxon>Microbacteriaceae</taxon>
        <taxon>Klugiella</taxon>
    </lineage>
</organism>
<dbReference type="GO" id="GO:0005829">
    <property type="term" value="C:cytosol"/>
    <property type="evidence" value="ECO:0007669"/>
    <property type="project" value="TreeGrafter"/>
</dbReference>
<comment type="catalytic activity">
    <reaction evidence="11">
        <text>Couples ATP hydrolysis with the unwinding of duplex DNA by translocating in the 3'-5' direction.</text>
        <dbReference type="EC" id="5.6.2.4"/>
    </reaction>
</comment>
<dbReference type="GO" id="GO:0033202">
    <property type="term" value="C:DNA helicase complex"/>
    <property type="evidence" value="ECO:0007669"/>
    <property type="project" value="TreeGrafter"/>
</dbReference>
<proteinExistence type="predicted"/>